<organism evidence="4 5">
    <name type="scientific">Aedes aegypti</name>
    <name type="common">Yellowfever mosquito</name>
    <name type="synonym">Culex aegypti</name>
    <dbReference type="NCBI Taxonomy" id="7159"/>
    <lineage>
        <taxon>Eukaryota</taxon>
        <taxon>Metazoa</taxon>
        <taxon>Ecdysozoa</taxon>
        <taxon>Arthropoda</taxon>
        <taxon>Hexapoda</taxon>
        <taxon>Insecta</taxon>
        <taxon>Pterygota</taxon>
        <taxon>Neoptera</taxon>
        <taxon>Endopterygota</taxon>
        <taxon>Diptera</taxon>
        <taxon>Nematocera</taxon>
        <taxon>Culicoidea</taxon>
        <taxon>Culicidae</taxon>
        <taxon>Culicinae</taxon>
        <taxon>Aedini</taxon>
        <taxon>Aedes</taxon>
        <taxon>Stegomyia</taxon>
    </lineage>
</organism>
<feature type="region of interest" description="Disordered" evidence="1">
    <location>
        <begin position="85"/>
        <end position="137"/>
    </location>
</feature>
<evidence type="ECO:0000313" key="5">
    <source>
        <dbReference type="Proteomes" id="UP000682892"/>
    </source>
</evidence>
<dbReference type="HOGENOM" id="CLU_058899_0_0_1"/>
<reference evidence="4" key="1">
    <citation type="submission" date="2005-10" db="EMBL/GenBank/DDBJ databases">
        <authorList>
            <person name="Loftus B.J."/>
            <person name="Nene V.M."/>
            <person name="Hannick L.I."/>
            <person name="Bidwell S."/>
            <person name="Haas B."/>
            <person name="Amedeo P."/>
            <person name="Orvis J."/>
            <person name="Wortman J.R."/>
            <person name="White O.R."/>
            <person name="Salzberg S."/>
            <person name="Shumway M."/>
            <person name="Koo H."/>
            <person name="Zhao Y."/>
            <person name="Holmes M."/>
            <person name="Miller J."/>
            <person name="Schatz M."/>
            <person name="Pop M."/>
            <person name="Pai G."/>
            <person name="Utterback T."/>
            <person name="Rogers Y.-H."/>
            <person name="Kravitz S."/>
            <person name="Fraser C.M."/>
        </authorList>
    </citation>
    <scope>NUCLEOTIDE SEQUENCE</scope>
    <source>
        <strain evidence="4">Liverpool</strain>
    </source>
</reference>
<accession>A0A1S4FGY8</accession>
<feature type="signal peptide" evidence="3">
    <location>
        <begin position="1"/>
        <end position="18"/>
    </location>
</feature>
<dbReference type="OrthoDB" id="6615450at2759"/>
<gene>
    <name evidence="4" type="ORF">AaeL_AAEL007534</name>
</gene>
<dbReference type="EMBL" id="CH477447">
    <property type="protein sequence ID" value="EAT40735.1"/>
    <property type="molecule type" value="Genomic_DNA"/>
</dbReference>
<evidence type="ECO:0000256" key="1">
    <source>
        <dbReference type="SAM" id="MobiDB-lite"/>
    </source>
</evidence>
<evidence type="ECO:0000256" key="2">
    <source>
        <dbReference type="SAM" id="Phobius"/>
    </source>
</evidence>
<dbReference type="KEGG" id="aag:5569297"/>
<dbReference type="Gene3D" id="2.40.128.20">
    <property type="match status" value="1"/>
</dbReference>
<dbReference type="InterPro" id="IPR012674">
    <property type="entry name" value="Calycin"/>
</dbReference>
<protein>
    <submittedName>
        <fullName evidence="4">AAEL007534-PA</fullName>
    </submittedName>
</protein>
<dbReference type="AlphaFoldDB" id="A0A1S4FGY8"/>
<feature type="chain" id="PRO_5036443500" evidence="3">
    <location>
        <begin position="19"/>
        <end position="289"/>
    </location>
</feature>
<dbReference type="SUPFAM" id="SSF50814">
    <property type="entry name" value="Lipocalins"/>
    <property type="match status" value="1"/>
</dbReference>
<feature type="transmembrane region" description="Helical" evidence="2">
    <location>
        <begin position="268"/>
        <end position="286"/>
    </location>
</feature>
<proteinExistence type="predicted"/>
<keyword evidence="2" id="KW-0812">Transmembrane</keyword>
<feature type="compositionally biased region" description="Basic and acidic residues" evidence="1">
    <location>
        <begin position="113"/>
        <end position="123"/>
    </location>
</feature>
<keyword evidence="2" id="KW-0472">Membrane</keyword>
<reference evidence="4" key="3">
    <citation type="submission" date="2012-09" db="EMBL/GenBank/DDBJ databases">
        <authorList>
            <consortium name="VectorBase"/>
        </authorList>
    </citation>
    <scope>NUCLEOTIDE SEQUENCE</scope>
    <source>
        <strain evidence="4">Liverpool</strain>
    </source>
</reference>
<feature type="compositionally biased region" description="Low complexity" evidence="1">
    <location>
        <begin position="124"/>
        <end position="137"/>
    </location>
</feature>
<reference evidence="4" key="2">
    <citation type="journal article" date="2007" name="Science">
        <title>Genome sequence of Aedes aegypti, a major arbovirus vector.</title>
        <authorList>
            <person name="Nene V."/>
            <person name="Wortman J.R."/>
            <person name="Lawson D."/>
            <person name="Haas B."/>
            <person name="Kodira C."/>
            <person name="Tu Z.J."/>
            <person name="Loftus B."/>
            <person name="Xi Z."/>
            <person name="Megy K."/>
            <person name="Grabherr M."/>
            <person name="Ren Q."/>
            <person name="Zdobnov E.M."/>
            <person name="Lobo N.F."/>
            <person name="Campbell K.S."/>
            <person name="Brown S.E."/>
            <person name="Bonaldo M.F."/>
            <person name="Zhu J."/>
            <person name="Sinkins S.P."/>
            <person name="Hogenkamp D.G."/>
            <person name="Amedeo P."/>
            <person name="Arensburger P."/>
            <person name="Atkinson P.W."/>
            <person name="Bidwell S."/>
            <person name="Biedler J."/>
            <person name="Birney E."/>
            <person name="Bruggner R.V."/>
            <person name="Costas J."/>
            <person name="Coy M.R."/>
            <person name="Crabtree J."/>
            <person name="Crawford M."/>
            <person name="Debruyn B."/>
            <person name="Decaprio D."/>
            <person name="Eiglmeier K."/>
            <person name="Eisenstadt E."/>
            <person name="El-Dorry H."/>
            <person name="Gelbart W.M."/>
            <person name="Gomes S.L."/>
            <person name="Hammond M."/>
            <person name="Hannick L.I."/>
            <person name="Hogan J.R."/>
            <person name="Holmes M.H."/>
            <person name="Jaffe D."/>
            <person name="Johnston J.S."/>
            <person name="Kennedy R.C."/>
            <person name="Koo H."/>
            <person name="Kravitz S."/>
            <person name="Kriventseva E.V."/>
            <person name="Kulp D."/>
            <person name="Labutti K."/>
            <person name="Lee E."/>
            <person name="Li S."/>
            <person name="Lovin D.D."/>
            <person name="Mao C."/>
            <person name="Mauceli E."/>
            <person name="Menck C.F."/>
            <person name="Miller J.R."/>
            <person name="Montgomery P."/>
            <person name="Mori A."/>
            <person name="Nascimento A.L."/>
            <person name="Naveira H.F."/>
            <person name="Nusbaum C."/>
            <person name="O'leary S."/>
            <person name="Orvis J."/>
            <person name="Pertea M."/>
            <person name="Quesneville H."/>
            <person name="Reidenbach K.R."/>
            <person name="Rogers Y.H."/>
            <person name="Roth C.W."/>
            <person name="Schneider J.R."/>
            <person name="Schatz M."/>
            <person name="Shumway M."/>
            <person name="Stanke M."/>
            <person name="Stinson E.O."/>
            <person name="Tubio J.M."/>
            <person name="Vanzee J.P."/>
            <person name="Verjovski-Almeida S."/>
            <person name="Werner D."/>
            <person name="White O."/>
            <person name="Wyder S."/>
            <person name="Zeng Q."/>
            <person name="Zhao Q."/>
            <person name="Zhao Y."/>
            <person name="Hill C.A."/>
            <person name="Raikhel A.S."/>
            <person name="Soares M.B."/>
            <person name="Knudson D.L."/>
            <person name="Lee N.H."/>
            <person name="Galagan J."/>
            <person name="Salzberg S.L."/>
            <person name="Paulsen I.T."/>
            <person name="Dimopoulos G."/>
            <person name="Collins F.H."/>
            <person name="Birren B."/>
            <person name="Fraser-Liggett C.M."/>
            <person name="Severson D.W."/>
        </authorList>
    </citation>
    <scope>NUCLEOTIDE SEQUENCE [LARGE SCALE GENOMIC DNA]</scope>
    <source>
        <strain evidence="4">Liverpool</strain>
    </source>
</reference>
<keyword evidence="2" id="KW-1133">Transmembrane helix</keyword>
<dbReference type="Proteomes" id="UP000682892">
    <property type="component" value="Unassembled WGS sequence"/>
</dbReference>
<dbReference type="OMA" id="LRCMNIN"/>
<name>A0A1S4FGY8_AEDAE</name>
<sequence>MKWLLVLAMQMLIGSLLALQDSSKENRGSSSQQYCTDLNPQTGLDIEQIMGLWYGSEVITHIGSEEGESVYDTCVVIHLSDITNSTSSSESTQRDNGPEVRFGTSYGYPGDRSQSRHDTDGNRRYQAQQHQQHQQQHQYQYNYRQQTSFRYLRLIWDEKDHTLEYTLRFNSSRPGFWISSAPQSGTMIQLPYVQFTGTVQVLKAINNQLVLTFCQSVPGGQLFSVVLTRQPMGLSPEENQSIRNFLRRKHLSTTSMRKVCFSAATNQASLGLATSIWIVLVLQFFTKKN</sequence>
<evidence type="ECO:0000256" key="3">
    <source>
        <dbReference type="SAM" id="SignalP"/>
    </source>
</evidence>
<evidence type="ECO:0000313" key="4">
    <source>
        <dbReference type="EMBL" id="EAT40735.1"/>
    </source>
</evidence>
<keyword evidence="3" id="KW-0732">Signal</keyword>